<evidence type="ECO:0000256" key="10">
    <source>
        <dbReference type="ARBA" id="ARBA00022853"/>
    </source>
</evidence>
<feature type="region of interest" description="Disordered" evidence="14">
    <location>
        <begin position="1472"/>
        <end position="1491"/>
    </location>
</feature>
<feature type="region of interest" description="Disordered" evidence="14">
    <location>
        <begin position="1"/>
        <end position="24"/>
    </location>
</feature>
<dbReference type="GO" id="GO:0044666">
    <property type="term" value="C:MLL3/4 complex"/>
    <property type="evidence" value="ECO:0007669"/>
    <property type="project" value="TreeGrafter"/>
</dbReference>
<evidence type="ECO:0000256" key="13">
    <source>
        <dbReference type="ARBA" id="ARBA00023242"/>
    </source>
</evidence>
<proteinExistence type="predicted"/>
<dbReference type="Pfam" id="PF05965">
    <property type="entry name" value="FYRC"/>
    <property type="match status" value="1"/>
</dbReference>
<dbReference type="GO" id="GO:0045944">
    <property type="term" value="P:positive regulation of transcription by RNA polymerase II"/>
    <property type="evidence" value="ECO:0007669"/>
    <property type="project" value="TreeGrafter"/>
</dbReference>
<dbReference type="SMART" id="SM00541">
    <property type="entry name" value="FYRN"/>
    <property type="match status" value="1"/>
</dbReference>
<keyword evidence="6" id="KW-0479">Metal-binding</keyword>
<keyword evidence="9" id="KW-0862">Zinc</keyword>
<reference evidence="16" key="1">
    <citation type="submission" date="2023-10" db="EMBL/GenBank/DDBJ databases">
        <title>Genome assembly of Pristionchus species.</title>
        <authorList>
            <person name="Yoshida K."/>
            <person name="Sommer R.J."/>
        </authorList>
    </citation>
    <scope>NUCLEOTIDE SEQUENCE</scope>
    <source>
        <strain evidence="16">RS0144</strain>
    </source>
</reference>
<dbReference type="GO" id="GO:0005700">
    <property type="term" value="C:polytene chromosome"/>
    <property type="evidence" value="ECO:0007669"/>
    <property type="project" value="UniProtKB-ARBA"/>
</dbReference>
<dbReference type="PANTHER" id="PTHR45888:SF6">
    <property type="entry name" value="HL01030P-RELATED"/>
    <property type="match status" value="1"/>
</dbReference>
<keyword evidence="8" id="KW-0863">Zinc-finger</keyword>
<evidence type="ECO:0000256" key="14">
    <source>
        <dbReference type="SAM" id="MobiDB-lite"/>
    </source>
</evidence>
<comment type="caution">
    <text evidence="16">The sequence shown here is derived from an EMBL/GenBank/DDBJ whole genome shotgun (WGS) entry which is preliminary data.</text>
</comment>
<keyword evidence="4" id="KW-0808">Transferase</keyword>
<dbReference type="PROSITE" id="PS51543">
    <property type="entry name" value="FYRC"/>
    <property type="match status" value="1"/>
</dbReference>
<comment type="subcellular location">
    <subcellularLocation>
        <location evidence="1">Nucleus</location>
    </subcellularLocation>
</comment>
<dbReference type="InterPro" id="IPR003888">
    <property type="entry name" value="FYrich_N"/>
</dbReference>
<feature type="domain" description="PHD-type" evidence="15">
    <location>
        <begin position="1134"/>
        <end position="1242"/>
    </location>
</feature>
<feature type="compositionally biased region" description="Basic and acidic residues" evidence="14">
    <location>
        <begin position="55"/>
        <end position="64"/>
    </location>
</feature>
<evidence type="ECO:0000256" key="4">
    <source>
        <dbReference type="ARBA" id="ARBA00022679"/>
    </source>
</evidence>
<evidence type="ECO:0000313" key="16">
    <source>
        <dbReference type="EMBL" id="GMS90299.1"/>
    </source>
</evidence>
<keyword evidence="11" id="KW-0805">Transcription regulation</keyword>
<dbReference type="GO" id="GO:0008270">
    <property type="term" value="F:zinc ion binding"/>
    <property type="evidence" value="ECO:0007669"/>
    <property type="project" value="UniProtKB-KW"/>
</dbReference>
<evidence type="ECO:0000256" key="2">
    <source>
        <dbReference type="ARBA" id="ARBA00022553"/>
    </source>
</evidence>
<dbReference type="EMBL" id="BTSX01000003">
    <property type="protein sequence ID" value="GMS90299.1"/>
    <property type="molecule type" value="Genomic_DNA"/>
</dbReference>
<organism evidence="16 17">
    <name type="scientific">Pristionchus entomophagus</name>
    <dbReference type="NCBI Taxonomy" id="358040"/>
    <lineage>
        <taxon>Eukaryota</taxon>
        <taxon>Metazoa</taxon>
        <taxon>Ecdysozoa</taxon>
        <taxon>Nematoda</taxon>
        <taxon>Chromadorea</taxon>
        <taxon>Rhabditida</taxon>
        <taxon>Rhabditina</taxon>
        <taxon>Diplogasteromorpha</taxon>
        <taxon>Diplogasteroidea</taxon>
        <taxon>Neodiplogasteridae</taxon>
        <taxon>Pristionchus</taxon>
    </lineage>
</organism>
<evidence type="ECO:0000256" key="5">
    <source>
        <dbReference type="ARBA" id="ARBA00022691"/>
    </source>
</evidence>
<dbReference type="Pfam" id="PF13832">
    <property type="entry name" value="zf-HC5HC2H_2"/>
    <property type="match status" value="1"/>
</dbReference>
<dbReference type="InterPro" id="IPR013083">
    <property type="entry name" value="Znf_RING/FYVE/PHD"/>
</dbReference>
<feature type="region of interest" description="Disordered" evidence="14">
    <location>
        <begin position="228"/>
        <end position="260"/>
    </location>
</feature>
<keyword evidence="2" id="KW-0597">Phosphoprotein</keyword>
<sequence length="1505" mass="163958">MRRMKHERDGSESQNGMDINEMMNCGDDVFDFDTFLDDEDDFLTVLDALDFVNDDTERSQPKPEVDEEGGSQQQPQSSQQPMQHPHPVGFPQGMGHNGMMIKQEPGIMHPHHMMHHPHGAMMGHGGMMIKQEPGLMRPESSMSGGSLMAAAVGAAHAGERISTGTQAATERWEEDEPLGDKATKAAVLYVNIAFPDLKMRMPDWSERAKFIHKTWRGLSSEERQVYVQKARHNRAQREKVPRPRGPRQPQLGVSAAGPSGLTAGQVAMRMTGAGAGPGASFGMPNAIGNARGAMPVLAQQPPSIDHLPPDLQQQYMKMRKDTVEFSQKQETLEKELQAIRTTKKKLGAKLRQIQKVQTGHALAAAQAAAEAAGVPPPTEVPTVGDLTVTEKETYENAQNQTAGAVKALDDAKRDYKSHLTTIHTFEMSHRIMSEYVIAHQQTSGASGSSSNGPTVGGMLSATMGGRQGMGMGMNGPHGYQQMVVPQQVPFGQMMGQERTFQLGNIGGGAMMGSRMGPMARWPPALMRSPSLGPVRYDQIQTAEERDIYECLDEMIGRIVYDIDGPPPMMQPPQQMGGFPGGGPSLKRMLDPMAPPLIMPPMAQEYFKGDDGAPKQKKKRTIQKKATNVPGGNDYDSCVERMRNALAACPPLTRKLVEPVARNESCLFTQLGMSELERFQDTKATLGNLTLSFVQDPYKDIRRFSPPAEVSMAKLMPAARLSILQQMCHPSLSCASPSTPLMVRDEGDSSAPSTSMGTANAPGAVGDVIRNLVNGVEKRRGVLRCLTKALEGSSFPPTDPHRIAFKEAKREEDEEVEIAIEIEERAPGPSGGEIYFQMSSSNSTSSQACRDEITKALLQKLQQMLEIKKPTEDYQMDTPPQSPTGIEPQMDMKPTPFGFPSLRCRMCEQNISGGMTTTGVKQSMSLLGLTPSDDGKDDSVTFCTLKCYYMFVANVKVALSPEQLAQAERHVDVHTYSRLKQISADSFARCINQSSMARVKPELTVGAALAAGLGSAAASLVGGGGGGATPTAGPPPPTPIGGMGGGGGGGTPDVTFPSLLDDPTPRKENVHVIRCSELAQLADSGRKERARAIGEDWKKYDQSTLETFLKIHRHKKELAAAPKMGIEFPNTTFDQRKCVLCFAVGDGDPNQGGRLLNYDAGQWIHANCALWSSEVYENASGALVNVERAIIRGSMSYCVLCGCVGATLQCYKVDCLKKFHFSCANKCFGKFLKDKTFICPTHSDVHCEALAALEPLRRLYIPRDENKMLAKLFEHDGPRMILRLGAFTFLKLGQLLPEQLKTCHSSRYIFPLGYSAQRMYWSPLDARKRVKYTLSITEHEGKPVFCVTMPPLRDDLVGAAIQGQPSASQPIEWRSPSAKEAWEAVLKGVNSVRARSHSVGVVLRSTTATMEPESLFGLGEGVITKMTESLPGVDTLYSYSFRHGGQPVLELPLAENPSGCARCEPRMRTLIKSHRRPVPSSGNKASSSGGGAGKSLYEELQVRICY</sequence>
<evidence type="ECO:0000256" key="11">
    <source>
        <dbReference type="ARBA" id="ARBA00023015"/>
    </source>
</evidence>
<dbReference type="InterPro" id="IPR034732">
    <property type="entry name" value="EPHD"/>
</dbReference>
<feature type="compositionally biased region" description="Basic and acidic residues" evidence="14">
    <location>
        <begin position="1"/>
        <end position="11"/>
    </location>
</feature>
<feature type="compositionally biased region" description="Gly residues" evidence="14">
    <location>
        <begin position="1040"/>
        <end position="1050"/>
    </location>
</feature>
<feature type="region of interest" description="Disordered" evidence="14">
    <location>
        <begin position="54"/>
        <end position="102"/>
    </location>
</feature>
<keyword evidence="17" id="KW-1185">Reference proteome</keyword>
<evidence type="ECO:0000313" key="17">
    <source>
        <dbReference type="Proteomes" id="UP001432027"/>
    </source>
</evidence>
<evidence type="ECO:0000256" key="6">
    <source>
        <dbReference type="ARBA" id="ARBA00022723"/>
    </source>
</evidence>
<accession>A0AAV5T9A5</accession>
<evidence type="ECO:0000256" key="12">
    <source>
        <dbReference type="ARBA" id="ARBA00023163"/>
    </source>
</evidence>
<evidence type="ECO:0000256" key="7">
    <source>
        <dbReference type="ARBA" id="ARBA00022737"/>
    </source>
</evidence>
<dbReference type="SUPFAM" id="SSF47095">
    <property type="entry name" value="HMG-box"/>
    <property type="match status" value="1"/>
</dbReference>
<evidence type="ECO:0000256" key="3">
    <source>
        <dbReference type="ARBA" id="ARBA00022603"/>
    </source>
</evidence>
<protein>
    <recommendedName>
        <fullName evidence="15">PHD-type domain-containing protein</fullName>
    </recommendedName>
</protein>
<feature type="region of interest" description="Disordered" evidence="14">
    <location>
        <begin position="1021"/>
        <end position="1050"/>
    </location>
</feature>
<evidence type="ECO:0000259" key="15">
    <source>
        <dbReference type="PROSITE" id="PS51805"/>
    </source>
</evidence>
<evidence type="ECO:0000256" key="8">
    <source>
        <dbReference type="ARBA" id="ARBA00022771"/>
    </source>
</evidence>
<keyword evidence="12" id="KW-0804">Transcription</keyword>
<dbReference type="SMART" id="SM00542">
    <property type="entry name" value="FYRC"/>
    <property type="match status" value="1"/>
</dbReference>
<dbReference type="InterPro" id="IPR003889">
    <property type="entry name" value="FYrich_C"/>
</dbReference>
<keyword evidence="10" id="KW-0156">Chromatin regulator</keyword>
<dbReference type="PANTHER" id="PTHR45888">
    <property type="entry name" value="HL01030P-RELATED"/>
    <property type="match status" value="1"/>
</dbReference>
<name>A0AAV5T9A5_9BILA</name>
<dbReference type="Gene3D" id="3.30.40.10">
    <property type="entry name" value="Zinc/RING finger domain, C3HC4 (zinc finger)"/>
    <property type="match status" value="1"/>
</dbReference>
<dbReference type="GO" id="GO:0003713">
    <property type="term" value="F:transcription coactivator activity"/>
    <property type="evidence" value="ECO:0007669"/>
    <property type="project" value="TreeGrafter"/>
</dbReference>
<keyword evidence="5" id="KW-0949">S-adenosyl-L-methionine</keyword>
<feature type="region of interest" description="Disordered" evidence="14">
    <location>
        <begin position="608"/>
        <end position="627"/>
    </location>
</feature>
<keyword evidence="13" id="KW-0539">Nucleus</keyword>
<dbReference type="Pfam" id="PF05964">
    <property type="entry name" value="FYRN"/>
    <property type="match status" value="1"/>
</dbReference>
<dbReference type="PROSITE" id="PS51542">
    <property type="entry name" value="FYRN"/>
    <property type="match status" value="1"/>
</dbReference>
<dbReference type="GO" id="GO:0032259">
    <property type="term" value="P:methylation"/>
    <property type="evidence" value="ECO:0007669"/>
    <property type="project" value="UniProtKB-KW"/>
</dbReference>
<keyword evidence="7" id="KW-0677">Repeat</keyword>
<dbReference type="Gene3D" id="3.30.160.360">
    <property type="match status" value="1"/>
</dbReference>
<keyword evidence="3" id="KW-0489">Methyltransferase</keyword>
<gene>
    <name evidence="16" type="ORF">PENTCL1PPCAC_12474</name>
</gene>
<dbReference type="FunFam" id="3.30.40.10:FF:000002">
    <property type="entry name" value="Histone-lysine N-methyltransferase"/>
    <property type="match status" value="1"/>
</dbReference>
<feature type="compositionally biased region" description="Low complexity" evidence="14">
    <location>
        <begin position="71"/>
        <end position="87"/>
    </location>
</feature>
<dbReference type="GO" id="GO:0042800">
    <property type="term" value="F:histone H3K4 methyltransferase activity"/>
    <property type="evidence" value="ECO:0007669"/>
    <property type="project" value="TreeGrafter"/>
</dbReference>
<dbReference type="InterPro" id="IPR036910">
    <property type="entry name" value="HMG_box_dom_sf"/>
</dbReference>
<dbReference type="Proteomes" id="UP001432027">
    <property type="component" value="Unassembled WGS sequence"/>
</dbReference>
<dbReference type="Gene3D" id="1.10.30.10">
    <property type="entry name" value="High mobility group box domain"/>
    <property type="match status" value="1"/>
</dbReference>
<evidence type="ECO:0000256" key="1">
    <source>
        <dbReference type="ARBA" id="ARBA00004123"/>
    </source>
</evidence>
<dbReference type="PROSITE" id="PS51805">
    <property type="entry name" value="EPHD"/>
    <property type="match status" value="1"/>
</dbReference>
<evidence type="ECO:0000256" key="9">
    <source>
        <dbReference type="ARBA" id="ARBA00022833"/>
    </source>
</evidence>